<dbReference type="AlphaFoldDB" id="A0A2S4VV11"/>
<keyword evidence="2" id="KW-1185">Reference proteome</keyword>
<evidence type="ECO:0000313" key="2">
    <source>
        <dbReference type="Proteomes" id="UP000239156"/>
    </source>
</evidence>
<name>A0A2S4VV11_9BASI</name>
<dbReference type="Proteomes" id="UP000239156">
    <property type="component" value="Unassembled WGS sequence"/>
</dbReference>
<protein>
    <submittedName>
        <fullName evidence="1">Uncharacterized protein</fullName>
    </submittedName>
</protein>
<organism evidence="1 2">
    <name type="scientific">Puccinia striiformis</name>
    <dbReference type="NCBI Taxonomy" id="27350"/>
    <lineage>
        <taxon>Eukaryota</taxon>
        <taxon>Fungi</taxon>
        <taxon>Dikarya</taxon>
        <taxon>Basidiomycota</taxon>
        <taxon>Pucciniomycotina</taxon>
        <taxon>Pucciniomycetes</taxon>
        <taxon>Pucciniales</taxon>
        <taxon>Pucciniaceae</taxon>
        <taxon>Puccinia</taxon>
    </lineage>
</organism>
<comment type="caution">
    <text evidence="1">The sequence shown here is derived from an EMBL/GenBank/DDBJ whole genome shotgun (WGS) entry which is preliminary data.</text>
</comment>
<proteinExistence type="predicted"/>
<gene>
    <name evidence="1" type="ORF">PSTT_03814</name>
</gene>
<feature type="non-terminal residue" evidence="1">
    <location>
        <position position="1"/>
    </location>
</feature>
<sequence length="60" mass="6652">SPQEAELLATDHVVNEAIETGCDCKLTFSLYFSSNPLSTSLFYFLRKTLNKDDGFSATKS</sequence>
<evidence type="ECO:0000313" key="1">
    <source>
        <dbReference type="EMBL" id="POW13364.1"/>
    </source>
</evidence>
<dbReference type="EMBL" id="PKSL01000025">
    <property type="protein sequence ID" value="POW13364.1"/>
    <property type="molecule type" value="Genomic_DNA"/>
</dbReference>
<reference evidence="1" key="1">
    <citation type="submission" date="2017-12" db="EMBL/GenBank/DDBJ databases">
        <title>Gene loss provides genomic basis for host adaptation in cereal stripe rust fungi.</title>
        <authorList>
            <person name="Xia C."/>
        </authorList>
    </citation>
    <scope>NUCLEOTIDE SEQUENCE [LARGE SCALE GENOMIC DNA]</scope>
    <source>
        <strain evidence="1">93-210</strain>
    </source>
</reference>
<accession>A0A2S4VV11</accession>
<dbReference type="VEuPathDB" id="FungiDB:PSHT_07082"/>
<dbReference type="VEuPathDB" id="FungiDB:PSTT_03814"/>